<keyword evidence="6" id="KW-1133">Transmembrane helix</keyword>
<dbReference type="PROSITE" id="PS50059">
    <property type="entry name" value="FKBP_PPIASE"/>
    <property type="match status" value="1"/>
</dbReference>
<evidence type="ECO:0000256" key="6">
    <source>
        <dbReference type="SAM" id="Phobius"/>
    </source>
</evidence>
<dbReference type="EMBL" id="CAUJNA010002491">
    <property type="protein sequence ID" value="CAJ1393158.1"/>
    <property type="molecule type" value="Genomic_DNA"/>
</dbReference>
<comment type="catalytic activity">
    <reaction evidence="1 5">
        <text>[protein]-peptidylproline (omega=180) = [protein]-peptidylproline (omega=0)</text>
        <dbReference type="Rhea" id="RHEA:16237"/>
        <dbReference type="Rhea" id="RHEA-COMP:10747"/>
        <dbReference type="Rhea" id="RHEA-COMP:10748"/>
        <dbReference type="ChEBI" id="CHEBI:83833"/>
        <dbReference type="ChEBI" id="CHEBI:83834"/>
        <dbReference type="EC" id="5.2.1.8"/>
    </reaction>
</comment>
<accession>A0AA36ISN4</accession>
<evidence type="ECO:0000256" key="4">
    <source>
        <dbReference type="ARBA" id="ARBA00023235"/>
    </source>
</evidence>
<keyword evidence="10" id="KW-1185">Reference proteome</keyword>
<keyword evidence="6" id="KW-0812">Transmembrane</keyword>
<dbReference type="PANTHER" id="PTHR10516">
    <property type="entry name" value="PEPTIDYL-PROLYL CIS-TRANS ISOMERASE"/>
    <property type="match status" value="1"/>
</dbReference>
<dbReference type="InterPro" id="IPR046357">
    <property type="entry name" value="PPIase_dom_sf"/>
</dbReference>
<evidence type="ECO:0000313" key="10">
    <source>
        <dbReference type="Proteomes" id="UP001178507"/>
    </source>
</evidence>
<evidence type="ECO:0000256" key="3">
    <source>
        <dbReference type="ARBA" id="ARBA00023110"/>
    </source>
</evidence>
<dbReference type="GO" id="GO:0005737">
    <property type="term" value="C:cytoplasm"/>
    <property type="evidence" value="ECO:0007669"/>
    <property type="project" value="TreeGrafter"/>
</dbReference>
<keyword evidence="3 5" id="KW-0697">Rotamase</keyword>
<keyword evidence="7" id="KW-0732">Signal</keyword>
<proteinExistence type="predicted"/>
<dbReference type="InterPro" id="IPR001179">
    <property type="entry name" value="PPIase_FKBP_dom"/>
</dbReference>
<dbReference type="Pfam" id="PF00254">
    <property type="entry name" value="FKBP_C"/>
    <property type="match status" value="1"/>
</dbReference>
<sequence>MARARQGLACGLLALAFQGIGFVAPRGSRAAPPVFSAAAAVALPLGAQAQEEAEAGDPTGTLLTVLGAGVVLLGFGFVFWVFNLEPAKDASGKARASSLAGLENIDKVREQIENETEEEADEYMMQRGVGRKKPKDEEEEEFAFLPVEGALTTYCLLQEGAGDAVVENGDEVTVHATGLIRDTKTKFWSTKDVGQQPFTYKAGGGVIKGWDLGVRGMKKGETRGLRIPSIEGYRESGFPSWGIPPHADLLFEIEVLGIKRQGQTL</sequence>
<dbReference type="InterPro" id="IPR050689">
    <property type="entry name" value="FKBP-type_PPIase"/>
</dbReference>
<evidence type="ECO:0000313" key="9">
    <source>
        <dbReference type="EMBL" id="CAJ1393158.1"/>
    </source>
</evidence>
<name>A0AA36ISN4_9DINO</name>
<evidence type="ECO:0000256" key="2">
    <source>
        <dbReference type="ARBA" id="ARBA00013194"/>
    </source>
</evidence>
<dbReference type="SUPFAM" id="SSF54534">
    <property type="entry name" value="FKBP-like"/>
    <property type="match status" value="1"/>
</dbReference>
<evidence type="ECO:0000256" key="7">
    <source>
        <dbReference type="SAM" id="SignalP"/>
    </source>
</evidence>
<reference evidence="9" key="1">
    <citation type="submission" date="2023-08" db="EMBL/GenBank/DDBJ databases">
        <authorList>
            <person name="Chen Y."/>
            <person name="Shah S."/>
            <person name="Dougan E. K."/>
            <person name="Thang M."/>
            <person name="Chan C."/>
        </authorList>
    </citation>
    <scope>NUCLEOTIDE SEQUENCE</scope>
</reference>
<feature type="transmembrane region" description="Helical" evidence="6">
    <location>
        <begin position="60"/>
        <end position="82"/>
    </location>
</feature>
<protein>
    <recommendedName>
        <fullName evidence="2 5">peptidylprolyl isomerase</fullName>
        <ecNumber evidence="2 5">5.2.1.8</ecNumber>
    </recommendedName>
</protein>
<evidence type="ECO:0000256" key="1">
    <source>
        <dbReference type="ARBA" id="ARBA00000971"/>
    </source>
</evidence>
<organism evidence="9 10">
    <name type="scientific">Effrenium voratum</name>
    <dbReference type="NCBI Taxonomy" id="2562239"/>
    <lineage>
        <taxon>Eukaryota</taxon>
        <taxon>Sar</taxon>
        <taxon>Alveolata</taxon>
        <taxon>Dinophyceae</taxon>
        <taxon>Suessiales</taxon>
        <taxon>Symbiodiniaceae</taxon>
        <taxon>Effrenium</taxon>
    </lineage>
</organism>
<gene>
    <name evidence="9" type="ORF">EVOR1521_LOCUS18085</name>
</gene>
<dbReference type="EC" id="5.2.1.8" evidence="2 5"/>
<keyword evidence="6" id="KW-0472">Membrane</keyword>
<dbReference type="Proteomes" id="UP001178507">
    <property type="component" value="Unassembled WGS sequence"/>
</dbReference>
<dbReference type="GO" id="GO:0003755">
    <property type="term" value="F:peptidyl-prolyl cis-trans isomerase activity"/>
    <property type="evidence" value="ECO:0007669"/>
    <property type="project" value="UniProtKB-KW"/>
</dbReference>
<dbReference type="PANTHER" id="PTHR10516:SF443">
    <property type="entry name" value="FK506-BINDING PROTEIN 59-RELATED"/>
    <property type="match status" value="1"/>
</dbReference>
<dbReference type="AlphaFoldDB" id="A0AA36ISN4"/>
<feature type="chain" id="PRO_5041400886" description="peptidylprolyl isomerase" evidence="7">
    <location>
        <begin position="31"/>
        <end position="265"/>
    </location>
</feature>
<evidence type="ECO:0000259" key="8">
    <source>
        <dbReference type="PROSITE" id="PS50059"/>
    </source>
</evidence>
<feature type="signal peptide" evidence="7">
    <location>
        <begin position="1"/>
        <end position="30"/>
    </location>
</feature>
<evidence type="ECO:0000256" key="5">
    <source>
        <dbReference type="PROSITE-ProRule" id="PRU00277"/>
    </source>
</evidence>
<dbReference type="Gene3D" id="3.10.50.40">
    <property type="match status" value="1"/>
</dbReference>
<keyword evidence="4 5" id="KW-0413">Isomerase</keyword>
<feature type="domain" description="PPIase FKBP-type" evidence="8">
    <location>
        <begin position="169"/>
        <end position="259"/>
    </location>
</feature>
<comment type="caution">
    <text evidence="9">The sequence shown here is derived from an EMBL/GenBank/DDBJ whole genome shotgun (WGS) entry which is preliminary data.</text>
</comment>